<reference evidence="1 2" key="1">
    <citation type="journal article" date="2021" name="Hortic Res">
        <title>Chromosome-scale assembly of the Dendrobium chrysotoxum genome enhances the understanding of orchid evolution.</title>
        <authorList>
            <person name="Zhang Y."/>
            <person name="Zhang G.Q."/>
            <person name="Zhang D."/>
            <person name="Liu X.D."/>
            <person name="Xu X.Y."/>
            <person name="Sun W.H."/>
            <person name="Yu X."/>
            <person name="Zhu X."/>
            <person name="Wang Z.W."/>
            <person name="Zhao X."/>
            <person name="Zhong W.Y."/>
            <person name="Chen H."/>
            <person name="Yin W.L."/>
            <person name="Huang T."/>
            <person name="Niu S.C."/>
            <person name="Liu Z.J."/>
        </authorList>
    </citation>
    <scope>NUCLEOTIDE SEQUENCE [LARGE SCALE GENOMIC DNA]</scope>
    <source>
        <strain evidence="1">Lindl</strain>
    </source>
</reference>
<name>A0AAV7H778_DENCH</name>
<organism evidence="1 2">
    <name type="scientific">Dendrobium chrysotoxum</name>
    <name type="common">Orchid</name>
    <dbReference type="NCBI Taxonomy" id="161865"/>
    <lineage>
        <taxon>Eukaryota</taxon>
        <taxon>Viridiplantae</taxon>
        <taxon>Streptophyta</taxon>
        <taxon>Embryophyta</taxon>
        <taxon>Tracheophyta</taxon>
        <taxon>Spermatophyta</taxon>
        <taxon>Magnoliopsida</taxon>
        <taxon>Liliopsida</taxon>
        <taxon>Asparagales</taxon>
        <taxon>Orchidaceae</taxon>
        <taxon>Epidendroideae</taxon>
        <taxon>Malaxideae</taxon>
        <taxon>Dendrobiinae</taxon>
        <taxon>Dendrobium</taxon>
    </lineage>
</organism>
<dbReference type="SUPFAM" id="SSF82199">
    <property type="entry name" value="SET domain"/>
    <property type="match status" value="1"/>
</dbReference>
<proteinExistence type="predicted"/>
<dbReference type="AlphaFoldDB" id="A0AAV7H778"/>
<sequence>MCEWTSDFGAVCRGMGTVQAVGFLQDSRMASPQKQKKIQKRMKEKGRVSLYVGFATFRCGDANIVEVPVEVETPDHHYYHLAFFTVRKVEALEELTWDYGIDFDDQTHPIKAFSCRCGSKLCRYRRAQISKFHEKDLPWFWDENAFKVL</sequence>
<dbReference type="PANTHER" id="PTHR46450:SF24">
    <property type="entry name" value="HISTONE-LYSINE N-METHYLTRANSFERASE SUVR4"/>
    <property type="match status" value="1"/>
</dbReference>
<comment type="caution">
    <text evidence="1">The sequence shown here is derived from an EMBL/GenBank/DDBJ whole genome shotgun (WGS) entry which is preliminary data.</text>
</comment>
<dbReference type="Proteomes" id="UP000775213">
    <property type="component" value="Unassembled WGS sequence"/>
</dbReference>
<evidence type="ECO:0000313" key="2">
    <source>
        <dbReference type="Proteomes" id="UP000775213"/>
    </source>
</evidence>
<gene>
    <name evidence="1" type="ORF">IEQ34_008030</name>
</gene>
<evidence type="ECO:0008006" key="3">
    <source>
        <dbReference type="Google" id="ProtNLM"/>
    </source>
</evidence>
<dbReference type="PANTHER" id="PTHR46450">
    <property type="entry name" value="INACTIVE HISTONE-LYSINE N-METHYLTRANSFERASE SUVR1-RELATED"/>
    <property type="match status" value="1"/>
</dbReference>
<keyword evidence="2" id="KW-1185">Reference proteome</keyword>
<dbReference type="Gene3D" id="2.170.270.10">
    <property type="entry name" value="SET domain"/>
    <property type="match status" value="1"/>
</dbReference>
<dbReference type="InterPro" id="IPR046341">
    <property type="entry name" value="SET_dom_sf"/>
</dbReference>
<evidence type="ECO:0000313" key="1">
    <source>
        <dbReference type="EMBL" id="KAH0463448.1"/>
    </source>
</evidence>
<accession>A0AAV7H778</accession>
<dbReference type="EMBL" id="JAGFBR010000008">
    <property type="protein sequence ID" value="KAH0463448.1"/>
    <property type="molecule type" value="Genomic_DNA"/>
</dbReference>
<protein>
    <recommendedName>
        <fullName evidence="3">SET domain-containing protein</fullName>
    </recommendedName>
</protein>